<dbReference type="Proteomes" id="UP000321816">
    <property type="component" value="Chromosome"/>
</dbReference>
<feature type="transmembrane region" description="Helical" evidence="5">
    <location>
        <begin position="122"/>
        <end position="151"/>
    </location>
</feature>
<evidence type="ECO:0000256" key="3">
    <source>
        <dbReference type="ARBA" id="ARBA00022989"/>
    </source>
</evidence>
<protein>
    <submittedName>
        <fullName evidence="6">Isoprenylcysteine carboxylmethyltransferase family protein</fullName>
        <ecNumber evidence="6">2.1.1.100</ecNumber>
        <ecNumber evidence="6">2.1.1.334</ecNumber>
    </submittedName>
</protein>
<gene>
    <name evidence="6" type="ORF">FTX54_013975</name>
</gene>
<dbReference type="GO" id="GO:0032259">
    <property type="term" value="P:methylation"/>
    <property type="evidence" value="ECO:0007669"/>
    <property type="project" value="UniProtKB-KW"/>
</dbReference>
<keyword evidence="6" id="KW-0489">Methyltransferase</keyword>
<dbReference type="PANTHER" id="PTHR12714">
    <property type="entry name" value="PROTEIN-S ISOPRENYLCYSTEINE O-METHYLTRANSFERASE"/>
    <property type="match status" value="1"/>
</dbReference>
<feature type="transmembrane region" description="Helical" evidence="5">
    <location>
        <begin position="6"/>
        <end position="22"/>
    </location>
</feature>
<keyword evidence="2 5" id="KW-0812">Transmembrane</keyword>
<dbReference type="EMBL" id="CP144914">
    <property type="protein sequence ID" value="WWD79490.1"/>
    <property type="molecule type" value="Genomic_DNA"/>
</dbReference>
<reference evidence="6 7" key="1">
    <citation type="submission" date="2024-01" db="EMBL/GenBank/DDBJ databases">
        <title>Complete Genome Sequence of Alkalicoccus halolimnae BZ-SZ-XJ29T, a Moderately Halophilic Bacterium Isolated from a Salt Lake.</title>
        <authorList>
            <person name="Zhao B."/>
        </authorList>
    </citation>
    <scope>NUCLEOTIDE SEQUENCE [LARGE SCALE GENOMIC DNA]</scope>
    <source>
        <strain evidence="6 7">BZ-SZ-XJ29</strain>
    </source>
</reference>
<evidence type="ECO:0000256" key="5">
    <source>
        <dbReference type="SAM" id="Phobius"/>
    </source>
</evidence>
<dbReference type="InterPro" id="IPR007318">
    <property type="entry name" value="Phopholipid_MeTrfase"/>
</dbReference>
<keyword evidence="3 5" id="KW-1133">Transmembrane helix</keyword>
<dbReference type="Pfam" id="PF04191">
    <property type="entry name" value="PEMT"/>
    <property type="match status" value="1"/>
</dbReference>
<sequence length="184" mass="21235">MPLFDLLFIGLSIVWVLEFIFFKSRKGKNEQEEAASFPWIMLSVVFVIVISLVSRETGLLLLPFTWLPFAGSAVYALGIFLRYSGIIALGRQFTRDVQIRSSDRIVSGGPFRLLRHPLYTGLFCIVTGFALFTASLAGLLLVLFLFLPFLLQRIRIEERMLKEAFGPEYEKWLEPRYRLIPFLY</sequence>
<dbReference type="EC" id="2.1.1.100" evidence="6"/>
<keyword evidence="6" id="KW-0808">Transferase</keyword>
<dbReference type="GO" id="GO:0012505">
    <property type="term" value="C:endomembrane system"/>
    <property type="evidence" value="ECO:0007669"/>
    <property type="project" value="UniProtKB-SubCell"/>
</dbReference>
<dbReference type="AlphaFoldDB" id="A0AAJ8N059"/>
<evidence type="ECO:0000256" key="4">
    <source>
        <dbReference type="ARBA" id="ARBA00023136"/>
    </source>
</evidence>
<evidence type="ECO:0000256" key="1">
    <source>
        <dbReference type="ARBA" id="ARBA00004127"/>
    </source>
</evidence>
<dbReference type="PANTHER" id="PTHR12714:SF9">
    <property type="entry name" value="PROTEIN-S-ISOPRENYLCYSTEINE O-METHYLTRANSFERASE"/>
    <property type="match status" value="1"/>
</dbReference>
<comment type="subcellular location">
    <subcellularLocation>
        <location evidence="1">Endomembrane system</location>
        <topology evidence="1">Multi-pass membrane protein</topology>
    </subcellularLocation>
</comment>
<dbReference type="EC" id="2.1.1.334" evidence="6"/>
<feature type="transmembrane region" description="Helical" evidence="5">
    <location>
        <begin position="34"/>
        <end position="53"/>
    </location>
</feature>
<organism evidence="6 7">
    <name type="scientific">Alkalicoccus halolimnae</name>
    <dbReference type="NCBI Taxonomy" id="1667239"/>
    <lineage>
        <taxon>Bacteria</taxon>
        <taxon>Bacillati</taxon>
        <taxon>Bacillota</taxon>
        <taxon>Bacilli</taxon>
        <taxon>Bacillales</taxon>
        <taxon>Bacillaceae</taxon>
        <taxon>Alkalicoccus</taxon>
    </lineage>
</organism>
<evidence type="ECO:0000313" key="6">
    <source>
        <dbReference type="EMBL" id="WWD79490.1"/>
    </source>
</evidence>
<name>A0AAJ8N059_9BACI</name>
<evidence type="ECO:0000256" key="2">
    <source>
        <dbReference type="ARBA" id="ARBA00022692"/>
    </source>
</evidence>
<dbReference type="RefSeq" id="WP_187254602.1">
    <property type="nucleotide sequence ID" value="NZ_CP144914.1"/>
</dbReference>
<dbReference type="Gene3D" id="1.20.120.1630">
    <property type="match status" value="1"/>
</dbReference>
<dbReference type="GO" id="GO:0004671">
    <property type="term" value="F:protein C-terminal S-isoprenylcysteine carboxyl O-methyltransferase activity"/>
    <property type="evidence" value="ECO:0007669"/>
    <property type="project" value="UniProtKB-EC"/>
</dbReference>
<dbReference type="PROSITE" id="PS50244">
    <property type="entry name" value="S5A_REDUCTASE"/>
    <property type="match status" value="1"/>
</dbReference>
<dbReference type="KEGG" id="ahal:FTX54_013975"/>
<keyword evidence="7" id="KW-1185">Reference proteome</keyword>
<keyword evidence="4 5" id="KW-0472">Membrane</keyword>
<feature type="transmembrane region" description="Helical" evidence="5">
    <location>
        <begin position="59"/>
        <end position="81"/>
    </location>
</feature>
<evidence type="ECO:0000313" key="7">
    <source>
        <dbReference type="Proteomes" id="UP000321816"/>
    </source>
</evidence>
<proteinExistence type="predicted"/>
<accession>A0AAJ8N059</accession>